<name>A0A8S5VD22_9CAUD</name>
<accession>A0A8S5VD22</accession>
<organism evidence="1">
    <name type="scientific">Siphoviridae sp. ctDXu9</name>
    <dbReference type="NCBI Taxonomy" id="2825387"/>
    <lineage>
        <taxon>Viruses</taxon>
        <taxon>Duplodnaviria</taxon>
        <taxon>Heunggongvirae</taxon>
        <taxon>Uroviricota</taxon>
        <taxon>Caudoviricetes</taxon>
    </lineage>
</organism>
<evidence type="ECO:0000313" key="1">
    <source>
        <dbReference type="EMBL" id="DAG04527.1"/>
    </source>
</evidence>
<dbReference type="GO" id="GO:0003677">
    <property type="term" value="F:DNA binding"/>
    <property type="evidence" value="ECO:0007669"/>
    <property type="project" value="UniProtKB-KW"/>
</dbReference>
<reference evidence="1" key="1">
    <citation type="journal article" date="2021" name="Proc. Natl. Acad. Sci. U.S.A.">
        <title>A Catalog of Tens of Thousands of Viruses from Human Metagenomes Reveals Hidden Associations with Chronic Diseases.</title>
        <authorList>
            <person name="Tisza M.J."/>
            <person name="Buck C.B."/>
        </authorList>
    </citation>
    <scope>NUCLEOTIDE SEQUENCE</scope>
    <source>
        <strain evidence="1">CtDXu9</strain>
    </source>
</reference>
<sequence length="294" mass="33937">MSEKEFDRGKCFTFFASYRKQGERIKEILGPEKALEYYEAVIDYGLYAKPIDKELLLYVGDTLLETIDSSQEKRSRAFGENMTVTLSILELKRDHPEYSQNQIAQELKTSKGKVNKVLTKYRDGGYADFIDFNLLINEIEYDPTGQVIWPSGSGTGTNYNTNNNYNNNNNSTDRYRDHQRDRLDGLVAGSLGRVADAPDVVASAPNSADAARLRLPDDLPEDIRNIKFEAKIDDKSMLEVMDRDYREYLDDGWETHEDIRDKLIEKFTTGFYCGDKDKVTRYAKFLMNHYTKRN</sequence>
<proteinExistence type="predicted"/>
<dbReference type="EMBL" id="BK016244">
    <property type="protein sequence ID" value="DAG04527.1"/>
    <property type="molecule type" value="Genomic_DNA"/>
</dbReference>
<keyword evidence="1" id="KW-0238">DNA-binding</keyword>
<protein>
    <submittedName>
        <fullName evidence="1">Z DNA-binding protein</fullName>
    </submittedName>
</protein>